<dbReference type="OrthoDB" id="4966402at2759"/>
<organism evidence="1 2">
    <name type="scientific">Madurella mycetomatis</name>
    <dbReference type="NCBI Taxonomy" id="100816"/>
    <lineage>
        <taxon>Eukaryota</taxon>
        <taxon>Fungi</taxon>
        <taxon>Dikarya</taxon>
        <taxon>Ascomycota</taxon>
        <taxon>Pezizomycotina</taxon>
        <taxon>Sordariomycetes</taxon>
        <taxon>Sordariomycetidae</taxon>
        <taxon>Sordariales</taxon>
        <taxon>Sordariales incertae sedis</taxon>
        <taxon>Madurella</taxon>
    </lineage>
</organism>
<comment type="caution">
    <text evidence="1">The sequence shown here is derived from an EMBL/GenBank/DDBJ whole genome shotgun (WGS) entry which is preliminary data.</text>
</comment>
<proteinExistence type="predicted"/>
<keyword evidence="2" id="KW-1185">Reference proteome</keyword>
<evidence type="ECO:0000313" key="2">
    <source>
        <dbReference type="Proteomes" id="UP000078237"/>
    </source>
</evidence>
<evidence type="ECO:0000313" key="1">
    <source>
        <dbReference type="EMBL" id="KXX79280.1"/>
    </source>
</evidence>
<dbReference type="Proteomes" id="UP000078237">
    <property type="component" value="Unassembled WGS sequence"/>
</dbReference>
<sequence length="93" mass="10910">MCDFDEFIFTCGHSTFRLKCHCHYARNHPQHWCNKVKKLRNSYDQTYECDECAEARRRQEAAYYYSQAQGMPSIILCHHGPILTLLAGHGTQK</sequence>
<accession>A0A175W7I8</accession>
<dbReference type="VEuPathDB" id="FungiDB:MMYC01_203224"/>
<gene>
    <name evidence="1" type="ORF">MMYC01_203224</name>
</gene>
<dbReference type="EMBL" id="LCTW02000091">
    <property type="protein sequence ID" value="KXX79280.1"/>
    <property type="molecule type" value="Genomic_DNA"/>
</dbReference>
<name>A0A175W7I8_9PEZI</name>
<dbReference type="AlphaFoldDB" id="A0A175W7I8"/>
<protein>
    <submittedName>
        <fullName evidence="1">Uncharacterized protein</fullName>
    </submittedName>
</protein>
<reference evidence="1 2" key="1">
    <citation type="journal article" date="2016" name="Genome Announc.">
        <title>Genome Sequence of Madurella mycetomatis mm55, Isolated from a Human Mycetoma Case in Sudan.</title>
        <authorList>
            <person name="Smit S."/>
            <person name="Derks M.F."/>
            <person name="Bervoets S."/>
            <person name="Fahal A."/>
            <person name="van Leeuwen W."/>
            <person name="van Belkum A."/>
            <person name="van de Sande W.W."/>
        </authorList>
    </citation>
    <scope>NUCLEOTIDE SEQUENCE [LARGE SCALE GENOMIC DNA]</scope>
    <source>
        <strain evidence="2">mm55</strain>
    </source>
</reference>